<keyword evidence="3" id="KW-1185">Reference proteome</keyword>
<dbReference type="GO" id="GO:0016020">
    <property type="term" value="C:membrane"/>
    <property type="evidence" value="ECO:0007669"/>
    <property type="project" value="TreeGrafter"/>
</dbReference>
<dbReference type="Pfam" id="PF15882">
    <property type="entry name" value="DUF4735"/>
    <property type="match status" value="1"/>
</dbReference>
<dbReference type="OrthoDB" id="5949187at2759"/>
<accession>A0A9P0H5Q6</accession>
<dbReference type="PANTHER" id="PTHR33539:SF1">
    <property type="entry name" value="UPF0764 PROTEIN C16ORF89"/>
    <property type="match status" value="1"/>
</dbReference>
<reference evidence="2" key="1">
    <citation type="submission" date="2022-01" db="EMBL/GenBank/DDBJ databases">
        <authorList>
            <person name="King R."/>
        </authorList>
    </citation>
    <scope>NUCLEOTIDE SEQUENCE</scope>
</reference>
<sequence>MRLLLLFLVPIVAEGSILGAIHSLLNYNEGNEASDDFLFGAILAKGQLSATKLVNKDIENDIEILKHKIDKIIDKNGRFYINRNSEERVATSMKKLKKDVLLPLKPEDYLPYDLQYNFLYGTPSMFNSTVCITEALLGDRITDFCLSQMTDESARGYTLSHQVLYFSLAAAMSPLPFTRDLLDKRCGRVLTEVNTILKNGMPLKLRDLFVEDVAVCGLSNYPEFLTNRVLDFILSLQHSSGCFSPGGPLKNCDEHLSAVSMLALTNFLYSHSEGKFPHDN</sequence>
<feature type="signal peptide" evidence="1">
    <location>
        <begin position="1"/>
        <end position="15"/>
    </location>
</feature>
<organism evidence="2 3">
    <name type="scientific">Nezara viridula</name>
    <name type="common">Southern green stink bug</name>
    <name type="synonym">Cimex viridulus</name>
    <dbReference type="NCBI Taxonomy" id="85310"/>
    <lineage>
        <taxon>Eukaryota</taxon>
        <taxon>Metazoa</taxon>
        <taxon>Ecdysozoa</taxon>
        <taxon>Arthropoda</taxon>
        <taxon>Hexapoda</taxon>
        <taxon>Insecta</taxon>
        <taxon>Pterygota</taxon>
        <taxon>Neoptera</taxon>
        <taxon>Paraneoptera</taxon>
        <taxon>Hemiptera</taxon>
        <taxon>Heteroptera</taxon>
        <taxon>Panheteroptera</taxon>
        <taxon>Pentatomomorpha</taxon>
        <taxon>Pentatomoidea</taxon>
        <taxon>Pentatomidae</taxon>
        <taxon>Pentatominae</taxon>
        <taxon>Nezara</taxon>
    </lineage>
</organism>
<keyword evidence="1" id="KW-0732">Signal</keyword>
<proteinExistence type="predicted"/>
<dbReference type="AlphaFoldDB" id="A0A9P0H5Q6"/>
<protein>
    <recommendedName>
        <fullName evidence="4">Neuropeptide</fullName>
    </recommendedName>
</protein>
<evidence type="ECO:0000256" key="1">
    <source>
        <dbReference type="SAM" id="SignalP"/>
    </source>
</evidence>
<dbReference type="PANTHER" id="PTHR33539">
    <property type="entry name" value="UPF0764 PROTEIN C16ORF89"/>
    <property type="match status" value="1"/>
</dbReference>
<evidence type="ECO:0000313" key="2">
    <source>
        <dbReference type="EMBL" id="CAH1395911.1"/>
    </source>
</evidence>
<feature type="chain" id="PRO_5040122490" description="Neuropeptide" evidence="1">
    <location>
        <begin position="16"/>
        <end position="280"/>
    </location>
</feature>
<gene>
    <name evidence="2" type="ORF">NEZAVI_LOCUS6084</name>
</gene>
<dbReference type="InterPro" id="IPR031751">
    <property type="entry name" value="DUF4735"/>
</dbReference>
<name>A0A9P0H5Q6_NEZVI</name>
<dbReference type="Proteomes" id="UP001152798">
    <property type="component" value="Chromosome 3"/>
</dbReference>
<evidence type="ECO:0000313" key="3">
    <source>
        <dbReference type="Proteomes" id="UP001152798"/>
    </source>
</evidence>
<evidence type="ECO:0008006" key="4">
    <source>
        <dbReference type="Google" id="ProtNLM"/>
    </source>
</evidence>
<dbReference type="GO" id="GO:0005829">
    <property type="term" value="C:cytosol"/>
    <property type="evidence" value="ECO:0007669"/>
    <property type="project" value="TreeGrafter"/>
</dbReference>
<dbReference type="EMBL" id="OV725079">
    <property type="protein sequence ID" value="CAH1395911.1"/>
    <property type="molecule type" value="Genomic_DNA"/>
</dbReference>